<dbReference type="EMBL" id="QPKB01000003">
    <property type="protein sequence ID" value="RWR79991.1"/>
    <property type="molecule type" value="Genomic_DNA"/>
</dbReference>
<feature type="domain" description="AAA-type ATPase N-terminal" evidence="1">
    <location>
        <begin position="1"/>
        <end position="53"/>
    </location>
</feature>
<dbReference type="InterPro" id="IPR025753">
    <property type="entry name" value="AAA_N_dom"/>
</dbReference>
<evidence type="ECO:0000259" key="1">
    <source>
        <dbReference type="Pfam" id="PF14363"/>
    </source>
</evidence>
<dbReference type="Proteomes" id="UP000283530">
    <property type="component" value="Unassembled WGS sequence"/>
</dbReference>
<name>A0A3S3Q783_9MAGN</name>
<dbReference type="OrthoDB" id="10251412at2759"/>
<accession>A0A3S3Q783</accession>
<organism evidence="2 3">
    <name type="scientific">Cinnamomum micranthum f. kanehirae</name>
    <dbReference type="NCBI Taxonomy" id="337451"/>
    <lineage>
        <taxon>Eukaryota</taxon>
        <taxon>Viridiplantae</taxon>
        <taxon>Streptophyta</taxon>
        <taxon>Embryophyta</taxon>
        <taxon>Tracheophyta</taxon>
        <taxon>Spermatophyta</taxon>
        <taxon>Magnoliopsida</taxon>
        <taxon>Magnoliidae</taxon>
        <taxon>Laurales</taxon>
        <taxon>Lauraceae</taxon>
        <taxon>Cinnamomum</taxon>
    </lineage>
</organism>
<evidence type="ECO:0000313" key="3">
    <source>
        <dbReference type="Proteomes" id="UP000283530"/>
    </source>
</evidence>
<dbReference type="AlphaFoldDB" id="A0A3S3Q783"/>
<reference evidence="2 3" key="1">
    <citation type="journal article" date="2019" name="Nat. Plants">
        <title>Stout camphor tree genome fills gaps in understanding of flowering plant genome evolution.</title>
        <authorList>
            <person name="Chaw S.M."/>
            <person name="Liu Y.C."/>
            <person name="Wu Y.W."/>
            <person name="Wang H.Y."/>
            <person name="Lin C.I."/>
            <person name="Wu C.S."/>
            <person name="Ke H.M."/>
            <person name="Chang L.Y."/>
            <person name="Hsu C.Y."/>
            <person name="Yang H.T."/>
            <person name="Sudianto E."/>
            <person name="Hsu M.H."/>
            <person name="Wu K.P."/>
            <person name="Wang L.N."/>
            <person name="Leebens-Mack J.H."/>
            <person name="Tsai I.J."/>
        </authorList>
    </citation>
    <scope>NUCLEOTIDE SEQUENCE [LARGE SCALE GENOMIC DNA]</scope>
    <source>
        <strain evidence="3">cv. Chaw 1501</strain>
        <tissue evidence="2">Young leaves</tissue>
    </source>
</reference>
<evidence type="ECO:0000313" key="2">
    <source>
        <dbReference type="EMBL" id="RWR79991.1"/>
    </source>
</evidence>
<dbReference type="STRING" id="337451.A0A3S3Q783"/>
<dbReference type="InterPro" id="IPR050747">
    <property type="entry name" value="Mitochondrial_chaperone_BCS1"/>
</dbReference>
<keyword evidence="3" id="KW-1185">Reference proteome</keyword>
<proteinExistence type="predicted"/>
<comment type="caution">
    <text evidence="2">The sequence shown here is derived from an EMBL/GenBank/DDBJ whole genome shotgun (WGS) entry which is preliminary data.</text>
</comment>
<sequence length="135" mass="16025">MYEAAEIYLCSKLSPKMRSLTLAKYEKEKKIIIAIAGDEEVLNKFQRIQLIWRRTSYEVHRQHFIFSHPASKFRSFELIFHEKHTQMVMDYYLPFILSAAKAIMEISNTSKVHKMQGEDLRGRWVVVNFNHPATF</sequence>
<gene>
    <name evidence="2" type="ORF">CKAN_00859600</name>
</gene>
<protein>
    <submittedName>
        <fullName evidence="2">AAA-ATPase-like protein</fullName>
    </submittedName>
</protein>
<dbReference type="Pfam" id="PF14363">
    <property type="entry name" value="AAA_assoc"/>
    <property type="match status" value="1"/>
</dbReference>
<dbReference type="PANTHER" id="PTHR23070">
    <property type="entry name" value="BCS1 AAA-TYPE ATPASE"/>
    <property type="match status" value="1"/>
</dbReference>